<reference evidence="11" key="1">
    <citation type="submission" date="2019-12" db="EMBL/GenBank/DDBJ databases">
        <authorList>
            <person name="Awala S.I."/>
            <person name="Rhee S.K."/>
        </authorList>
    </citation>
    <scope>NUCLEOTIDE SEQUENCE [LARGE SCALE GENOMIC DNA]</scope>
    <source>
        <strain evidence="11">IM1</strain>
    </source>
</reference>
<evidence type="ECO:0000256" key="6">
    <source>
        <dbReference type="ARBA" id="ARBA00048019"/>
    </source>
</evidence>
<dbReference type="PROSITE" id="PS50991">
    <property type="entry name" value="PYR_CT"/>
    <property type="match status" value="1"/>
</dbReference>
<keyword evidence="5 7" id="KW-0808">Transferase</keyword>
<comment type="similarity">
    <text evidence="2 7">Belongs to the alpha-IPM synthase/homocitrate synthase family.</text>
</comment>
<organism evidence="10 11">
    <name type="scientific">Methylococcus geothermalis</name>
    <dbReference type="NCBI Taxonomy" id="2681310"/>
    <lineage>
        <taxon>Bacteria</taxon>
        <taxon>Pseudomonadati</taxon>
        <taxon>Pseudomonadota</taxon>
        <taxon>Gammaproteobacteria</taxon>
        <taxon>Methylococcales</taxon>
        <taxon>Methylococcaceae</taxon>
        <taxon>Methylococcus</taxon>
    </lineage>
</organism>
<evidence type="ECO:0000256" key="5">
    <source>
        <dbReference type="ARBA" id="ARBA00022679"/>
    </source>
</evidence>
<keyword evidence="11" id="KW-1185">Reference proteome</keyword>
<dbReference type="CDD" id="cd07939">
    <property type="entry name" value="DRE_TIM_NifV"/>
    <property type="match status" value="1"/>
</dbReference>
<dbReference type="KEGG" id="metu:GNH96_04000"/>
<dbReference type="InterPro" id="IPR013785">
    <property type="entry name" value="Aldolase_TIM"/>
</dbReference>
<dbReference type="EMBL" id="CP046565">
    <property type="protein sequence ID" value="QJD29211.1"/>
    <property type="molecule type" value="Genomic_DNA"/>
</dbReference>
<comment type="function">
    <text evidence="1 8">This protein is a Fe-Mo-cofactor biosynthetic component.</text>
</comment>
<proteinExistence type="inferred from homology"/>
<dbReference type="Gene3D" id="3.20.20.70">
    <property type="entry name" value="Aldolase class I"/>
    <property type="match status" value="1"/>
</dbReference>
<dbReference type="EC" id="2.3.3.14" evidence="3 8"/>
<evidence type="ECO:0000256" key="7">
    <source>
        <dbReference type="RuleBase" id="RU003523"/>
    </source>
</evidence>
<dbReference type="PANTHER" id="PTHR42880">
    <property type="entry name" value="HOMOCITRATE SYNTHASE"/>
    <property type="match status" value="1"/>
</dbReference>
<evidence type="ECO:0000256" key="3">
    <source>
        <dbReference type="ARBA" id="ARBA00012974"/>
    </source>
</evidence>
<dbReference type="InterPro" id="IPR054691">
    <property type="entry name" value="LeuA/HCS_post-cat"/>
</dbReference>
<evidence type="ECO:0000256" key="1">
    <source>
        <dbReference type="ARBA" id="ARBA00003050"/>
    </source>
</evidence>
<comment type="catalytic activity">
    <reaction evidence="6 8">
        <text>acetyl-CoA + 2-oxoglutarate + H2O = (2R)-homocitrate + CoA + H(+)</text>
        <dbReference type="Rhea" id="RHEA:12929"/>
        <dbReference type="ChEBI" id="CHEBI:15377"/>
        <dbReference type="ChEBI" id="CHEBI:15378"/>
        <dbReference type="ChEBI" id="CHEBI:16810"/>
        <dbReference type="ChEBI" id="CHEBI:57287"/>
        <dbReference type="ChEBI" id="CHEBI:57288"/>
        <dbReference type="ChEBI" id="CHEBI:58884"/>
        <dbReference type="EC" id="2.3.3.14"/>
    </reaction>
</comment>
<name>A0A858Q5W1_9GAMM</name>
<dbReference type="GO" id="GO:0019752">
    <property type="term" value="P:carboxylic acid metabolic process"/>
    <property type="evidence" value="ECO:0007669"/>
    <property type="project" value="UniProtKB-UniRule"/>
</dbReference>
<dbReference type="PROSITE" id="PS00815">
    <property type="entry name" value="AIPM_HOMOCIT_SYNTH_1"/>
    <property type="match status" value="1"/>
</dbReference>
<dbReference type="Pfam" id="PF00682">
    <property type="entry name" value="HMGL-like"/>
    <property type="match status" value="1"/>
</dbReference>
<keyword evidence="10" id="KW-0012">Acyltransferase</keyword>
<feature type="domain" description="Pyruvate carboxyltransferase" evidence="9">
    <location>
        <begin position="6"/>
        <end position="257"/>
    </location>
</feature>
<dbReference type="GO" id="GO:0004410">
    <property type="term" value="F:homocitrate synthase activity"/>
    <property type="evidence" value="ECO:0007669"/>
    <property type="project" value="UniProtKB-UniRule"/>
</dbReference>
<evidence type="ECO:0000259" key="9">
    <source>
        <dbReference type="PROSITE" id="PS50991"/>
    </source>
</evidence>
<dbReference type="InterPro" id="IPR013477">
    <property type="entry name" value="NifV/FrbC"/>
</dbReference>
<dbReference type="RefSeq" id="WP_169602499.1">
    <property type="nucleotide sequence ID" value="NZ_CP046565.1"/>
</dbReference>
<dbReference type="PANTHER" id="PTHR42880:SF1">
    <property type="entry name" value="ISOPROPYLMALATE_HOMOCITRATE_CITRAMALATE SYNTHASE FAMILY PROTEIN"/>
    <property type="match status" value="1"/>
</dbReference>
<sequence>MNARKVTINDTTLRDGEQTAGVAFTAEEKLSIAHALARAGVPEMEVGIPVMGAEEQEVIRAIAGLGLPSRLMVWGRMCEQDLAAAEGCGADLVNLSIPVSDIHLRHKVHRTREWVLASIDRFVKQGLDNGMEVCVGCEDASRADADFLLQVAQAAQRAGARRIRFADTLGLLEPMSTFERIRKLAEGSDLEIEMHAHNDFGLATANTLMAVQAGASHVNTTVNGLGERAGNAAIEETVMALHQLYGLDTGIAVDHFPEISGLVASASGRPVAANKSIVGEAVFTHEAGIHVDGLLKNVINYQGVDPKELGREHRLVLGKHSGTHAVMRSFSLLGIDLSEVDAGRVLKRIRIHASRTKRPPSETELKLFYAETSLSAQPRPGLFG</sequence>
<dbReference type="Proteomes" id="UP000503004">
    <property type="component" value="Chromosome"/>
</dbReference>
<evidence type="ECO:0000256" key="2">
    <source>
        <dbReference type="ARBA" id="ARBA00006154"/>
    </source>
</evidence>
<dbReference type="Gene3D" id="1.10.238.260">
    <property type="match status" value="1"/>
</dbReference>
<evidence type="ECO:0000313" key="10">
    <source>
        <dbReference type="EMBL" id="QJD29211.1"/>
    </source>
</evidence>
<dbReference type="SUPFAM" id="SSF51569">
    <property type="entry name" value="Aldolase"/>
    <property type="match status" value="1"/>
</dbReference>
<dbReference type="InterPro" id="IPR002034">
    <property type="entry name" value="AIPM/Hcit_synth_CS"/>
</dbReference>
<keyword evidence="8" id="KW-0535">Nitrogen fixation</keyword>
<evidence type="ECO:0000256" key="4">
    <source>
        <dbReference type="ARBA" id="ARBA00020735"/>
    </source>
</evidence>
<dbReference type="AlphaFoldDB" id="A0A858Q5W1"/>
<evidence type="ECO:0000256" key="8">
    <source>
        <dbReference type="RuleBase" id="RU367143"/>
    </source>
</evidence>
<gene>
    <name evidence="10" type="primary">nifV</name>
    <name evidence="10" type="ORF">GNH96_04000</name>
</gene>
<evidence type="ECO:0000313" key="11">
    <source>
        <dbReference type="Proteomes" id="UP000503004"/>
    </source>
</evidence>
<dbReference type="NCBIfam" id="TIGR02660">
    <property type="entry name" value="nifV_homocitr"/>
    <property type="match status" value="1"/>
</dbReference>
<dbReference type="GO" id="GO:0009399">
    <property type="term" value="P:nitrogen fixation"/>
    <property type="evidence" value="ECO:0007669"/>
    <property type="project" value="UniProtKB-UniRule"/>
</dbReference>
<protein>
    <recommendedName>
        <fullName evidence="4 8">Homocitrate synthase</fullName>
        <ecNumber evidence="3 8">2.3.3.14</ecNumber>
    </recommendedName>
</protein>
<dbReference type="InterPro" id="IPR000891">
    <property type="entry name" value="PYR_CT"/>
</dbReference>
<dbReference type="PROSITE" id="PS00816">
    <property type="entry name" value="AIPM_HOMOCIT_SYNTH_2"/>
    <property type="match status" value="1"/>
</dbReference>
<dbReference type="Pfam" id="PF22617">
    <property type="entry name" value="HCS_D2"/>
    <property type="match status" value="1"/>
</dbReference>
<accession>A0A858Q5W1</accession>